<dbReference type="GO" id="GO:0016746">
    <property type="term" value="F:acyltransferase activity"/>
    <property type="evidence" value="ECO:0007669"/>
    <property type="project" value="UniProtKB-KW"/>
</dbReference>
<sequence length="443" mass="49822">MEVRIVSRELIRPSSLATDQHEKPHKLSLFDQLTPATYVPFIFFYTMKAISLDTIHVRAHLRKSLSETLAIYYPLSGRTSDNKFLHNFNEGVPFVEALVNCRLTDFLKHHEIESLNHLIACQPCTKELITSPVVTVQLNMFTCGGIAVGVSVSHKIVDGQTLKAFINSWAAISRGNPGDVVQPDLNETSLFFPPRDSFPRNHMSLMENLWFEEDNYVTRRFVFDAKAIATLKAKSKVKPEAKPTTIEVLTCFIWKSGMNASKAITVSPKASILVEALNLRPRTKPPMSSAFIGNVFWWAIAVANPSDTNTELAELVDLLHESIALYNTDFTHALQGDSGFEAISEFCNQLEELFSTEKPDIFAFTSWLHIGLHQLNFGWGEPIWFANIGKAGPAFRNLTVFVETKDGKGIEAWITMDEKRMSILEKDVEFLAFAHPNKKISSL</sequence>
<gene>
    <name evidence="4" type="ORF">K2173_020550</name>
</gene>
<keyword evidence="5" id="KW-1185">Reference proteome</keyword>
<dbReference type="AlphaFoldDB" id="A0AAV8TJ90"/>
<proteinExistence type="inferred from homology"/>
<evidence type="ECO:0000256" key="1">
    <source>
        <dbReference type="ARBA" id="ARBA00009861"/>
    </source>
</evidence>
<dbReference type="Gene3D" id="3.30.559.10">
    <property type="entry name" value="Chloramphenicol acetyltransferase-like domain"/>
    <property type="match status" value="2"/>
</dbReference>
<accession>A0AAV8TJ90</accession>
<evidence type="ECO:0000256" key="3">
    <source>
        <dbReference type="ARBA" id="ARBA00023315"/>
    </source>
</evidence>
<organism evidence="4 5">
    <name type="scientific">Erythroxylum novogranatense</name>
    <dbReference type="NCBI Taxonomy" id="1862640"/>
    <lineage>
        <taxon>Eukaryota</taxon>
        <taxon>Viridiplantae</taxon>
        <taxon>Streptophyta</taxon>
        <taxon>Embryophyta</taxon>
        <taxon>Tracheophyta</taxon>
        <taxon>Spermatophyta</taxon>
        <taxon>Magnoliopsida</taxon>
        <taxon>eudicotyledons</taxon>
        <taxon>Gunneridae</taxon>
        <taxon>Pentapetalae</taxon>
        <taxon>rosids</taxon>
        <taxon>fabids</taxon>
        <taxon>Malpighiales</taxon>
        <taxon>Erythroxylaceae</taxon>
        <taxon>Erythroxylum</taxon>
    </lineage>
</organism>
<evidence type="ECO:0000313" key="4">
    <source>
        <dbReference type="EMBL" id="KAJ8766034.1"/>
    </source>
</evidence>
<protein>
    <submittedName>
        <fullName evidence="4">Uncharacterized protein</fullName>
    </submittedName>
</protein>
<dbReference type="Pfam" id="PF02458">
    <property type="entry name" value="Transferase"/>
    <property type="match status" value="1"/>
</dbReference>
<dbReference type="EMBL" id="JAIWQS010000005">
    <property type="protein sequence ID" value="KAJ8766034.1"/>
    <property type="molecule type" value="Genomic_DNA"/>
</dbReference>
<name>A0AAV8TJ90_9ROSI</name>
<reference evidence="4 5" key="1">
    <citation type="submission" date="2021-09" db="EMBL/GenBank/DDBJ databases">
        <title>Genomic insights and catalytic innovation underlie evolution of tropane alkaloids biosynthesis.</title>
        <authorList>
            <person name="Wang Y.-J."/>
            <person name="Tian T."/>
            <person name="Huang J.-P."/>
            <person name="Huang S.-X."/>
        </authorList>
    </citation>
    <scope>NUCLEOTIDE SEQUENCE [LARGE SCALE GENOMIC DNA]</scope>
    <source>
        <strain evidence="4">KIB-2018</strain>
        <tissue evidence="4">Leaf</tissue>
    </source>
</reference>
<keyword evidence="3" id="KW-0012">Acyltransferase</keyword>
<dbReference type="PANTHER" id="PTHR31623">
    <property type="entry name" value="F21J9.9"/>
    <property type="match status" value="1"/>
</dbReference>
<comment type="caution">
    <text evidence="4">The sequence shown here is derived from an EMBL/GenBank/DDBJ whole genome shotgun (WGS) entry which is preliminary data.</text>
</comment>
<dbReference type="InterPro" id="IPR023213">
    <property type="entry name" value="CAT-like_dom_sf"/>
</dbReference>
<evidence type="ECO:0000313" key="5">
    <source>
        <dbReference type="Proteomes" id="UP001159364"/>
    </source>
</evidence>
<comment type="similarity">
    <text evidence="1">Belongs to the plant acyltransferase family.</text>
</comment>
<keyword evidence="2" id="KW-0808">Transferase</keyword>
<dbReference type="PANTHER" id="PTHR31623:SF20">
    <property type="entry name" value="VINORINE SYNTHASE-LIKE"/>
    <property type="match status" value="1"/>
</dbReference>
<dbReference type="Proteomes" id="UP001159364">
    <property type="component" value="Linkage Group LG05"/>
</dbReference>
<evidence type="ECO:0000256" key="2">
    <source>
        <dbReference type="ARBA" id="ARBA00022679"/>
    </source>
</evidence>